<keyword evidence="2" id="KW-0285">Flavoprotein</keyword>
<evidence type="ECO:0000259" key="6">
    <source>
        <dbReference type="Pfam" id="PF01494"/>
    </source>
</evidence>
<dbReference type="InterPro" id="IPR010451">
    <property type="entry name" value="Acetoacetate_decarboxylase"/>
</dbReference>
<protein>
    <recommendedName>
        <fullName evidence="6">FAD-binding domain-containing protein</fullName>
    </recommendedName>
</protein>
<dbReference type="OrthoDB" id="1047367at2759"/>
<feature type="domain" description="FAD-binding" evidence="6">
    <location>
        <begin position="8"/>
        <end position="364"/>
    </location>
</feature>
<dbReference type="GO" id="GO:0016829">
    <property type="term" value="F:lyase activity"/>
    <property type="evidence" value="ECO:0007669"/>
    <property type="project" value="InterPro"/>
</dbReference>
<dbReference type="InterPro" id="IPR050493">
    <property type="entry name" value="FAD-dep_Monooxygenase_BioMet"/>
</dbReference>
<dbReference type="SUPFAM" id="SSF160104">
    <property type="entry name" value="Acetoacetate decarboxylase-like"/>
    <property type="match status" value="1"/>
</dbReference>
<dbReference type="Pfam" id="PF06314">
    <property type="entry name" value="ADC"/>
    <property type="match status" value="1"/>
</dbReference>
<accession>A0A5N6U728</accession>
<dbReference type="InterPro" id="IPR023375">
    <property type="entry name" value="ADC_dom_sf"/>
</dbReference>
<name>A0A5N6U728_ASPAV</name>
<comment type="similarity">
    <text evidence="1">Belongs to the paxM FAD-dependent monooxygenase family.</text>
</comment>
<dbReference type="Gene3D" id="2.40.400.10">
    <property type="entry name" value="Acetoacetate decarboxylase-like"/>
    <property type="match status" value="1"/>
</dbReference>
<organism evidence="7 8">
    <name type="scientific">Aspergillus avenaceus</name>
    <dbReference type="NCBI Taxonomy" id="36643"/>
    <lineage>
        <taxon>Eukaryota</taxon>
        <taxon>Fungi</taxon>
        <taxon>Dikarya</taxon>
        <taxon>Ascomycota</taxon>
        <taxon>Pezizomycotina</taxon>
        <taxon>Eurotiomycetes</taxon>
        <taxon>Eurotiomycetidae</taxon>
        <taxon>Eurotiales</taxon>
        <taxon>Aspergillaceae</taxon>
        <taxon>Aspergillus</taxon>
        <taxon>Aspergillus subgen. Circumdati</taxon>
    </lineage>
</organism>
<dbReference type="InterPro" id="IPR036188">
    <property type="entry name" value="FAD/NAD-bd_sf"/>
</dbReference>
<dbReference type="InterPro" id="IPR002938">
    <property type="entry name" value="FAD-bd"/>
</dbReference>
<evidence type="ECO:0000313" key="8">
    <source>
        <dbReference type="Proteomes" id="UP000325780"/>
    </source>
</evidence>
<evidence type="ECO:0000313" key="7">
    <source>
        <dbReference type="EMBL" id="KAE8154447.1"/>
    </source>
</evidence>
<dbReference type="AlphaFoldDB" id="A0A5N6U728"/>
<dbReference type="PANTHER" id="PTHR13789">
    <property type="entry name" value="MONOOXYGENASE"/>
    <property type="match status" value="1"/>
</dbReference>
<keyword evidence="3" id="KW-0274">FAD</keyword>
<dbReference type="SUPFAM" id="SSF54373">
    <property type="entry name" value="FAD-linked reductases, C-terminal domain"/>
    <property type="match status" value="1"/>
</dbReference>
<dbReference type="GO" id="GO:0071949">
    <property type="term" value="F:FAD binding"/>
    <property type="evidence" value="ECO:0007669"/>
    <property type="project" value="InterPro"/>
</dbReference>
<keyword evidence="4" id="KW-0560">Oxidoreductase</keyword>
<dbReference type="SUPFAM" id="SSF51905">
    <property type="entry name" value="FAD/NAD(P)-binding domain"/>
    <property type="match status" value="1"/>
</dbReference>
<evidence type="ECO:0000256" key="3">
    <source>
        <dbReference type="ARBA" id="ARBA00022827"/>
    </source>
</evidence>
<evidence type="ECO:0000256" key="2">
    <source>
        <dbReference type="ARBA" id="ARBA00022630"/>
    </source>
</evidence>
<gene>
    <name evidence="7" type="ORF">BDV25DRAFT_172095</name>
</gene>
<proteinExistence type="inferred from homology"/>
<dbReference type="EMBL" id="ML742029">
    <property type="protein sequence ID" value="KAE8154447.1"/>
    <property type="molecule type" value="Genomic_DNA"/>
</dbReference>
<dbReference type="PRINTS" id="PR00420">
    <property type="entry name" value="RNGMNOXGNASE"/>
</dbReference>
<keyword evidence="5" id="KW-0503">Monooxygenase</keyword>
<keyword evidence="8" id="KW-1185">Reference proteome</keyword>
<dbReference type="Pfam" id="PF01494">
    <property type="entry name" value="FAD_binding_3"/>
    <property type="match status" value="1"/>
</dbReference>
<reference evidence="7 8" key="1">
    <citation type="submission" date="2019-04" db="EMBL/GenBank/DDBJ databases">
        <title>Friends and foes A comparative genomics study of 23 Aspergillus species from section Flavi.</title>
        <authorList>
            <consortium name="DOE Joint Genome Institute"/>
            <person name="Kjaerbolling I."/>
            <person name="Vesth T."/>
            <person name="Frisvad J.C."/>
            <person name="Nybo J.L."/>
            <person name="Theobald S."/>
            <person name="Kildgaard S."/>
            <person name="Isbrandt T."/>
            <person name="Kuo A."/>
            <person name="Sato A."/>
            <person name="Lyhne E.K."/>
            <person name="Kogle M.E."/>
            <person name="Wiebenga A."/>
            <person name="Kun R.S."/>
            <person name="Lubbers R.J."/>
            <person name="Makela M.R."/>
            <person name="Barry K."/>
            <person name="Chovatia M."/>
            <person name="Clum A."/>
            <person name="Daum C."/>
            <person name="Haridas S."/>
            <person name="He G."/>
            <person name="LaButti K."/>
            <person name="Lipzen A."/>
            <person name="Mondo S."/>
            <person name="Riley R."/>
            <person name="Salamov A."/>
            <person name="Simmons B.A."/>
            <person name="Magnuson J.K."/>
            <person name="Henrissat B."/>
            <person name="Mortensen U.H."/>
            <person name="Larsen T.O."/>
            <person name="Devries R.P."/>
            <person name="Grigoriev I.V."/>
            <person name="Machida M."/>
            <person name="Baker S.E."/>
            <person name="Andersen M.R."/>
        </authorList>
    </citation>
    <scope>NUCLEOTIDE SEQUENCE [LARGE SCALE GENOMIC DNA]</scope>
    <source>
        <strain evidence="7 8">IBT 18842</strain>
    </source>
</reference>
<evidence type="ECO:0000256" key="1">
    <source>
        <dbReference type="ARBA" id="ARBA00007992"/>
    </source>
</evidence>
<dbReference type="PANTHER" id="PTHR13789:SF261">
    <property type="entry name" value="HYDROXYLASE, PUTATIVE (AFU_ORTHOLOGUE AFUA_7G00590)-RELATED"/>
    <property type="match status" value="1"/>
</dbReference>
<evidence type="ECO:0000256" key="5">
    <source>
        <dbReference type="ARBA" id="ARBA00023033"/>
    </source>
</evidence>
<evidence type="ECO:0000256" key="4">
    <source>
        <dbReference type="ARBA" id="ARBA00023002"/>
    </source>
</evidence>
<dbReference type="Proteomes" id="UP000325780">
    <property type="component" value="Unassembled WGS sequence"/>
</dbReference>
<dbReference type="GO" id="GO:0004497">
    <property type="term" value="F:monooxygenase activity"/>
    <property type="evidence" value="ECO:0007669"/>
    <property type="project" value="UniProtKB-KW"/>
</dbReference>
<sequence>MDPPTGLSILIVGAGIAGLAAATALRQQGHQVEVFERSRLAEEVGAAIHLTPNANGALKRIGVDTRKYGAVKTEKYREYDINGRANHSMDVAEISQKWQHEWLLIHRAHLHDALKDKAIGAGKGKPAVLHTSCKIAEVDVHNASITLEDGKSFHGDLVLGADGVHAFTRRYVADESVKPFSSGSNAFRFLIPRQVVLDDPEVADLVEVDGTCQTWRHFDKRIVVYPCVNNTMLNLVCIHPDNLTSVGINQGWDQGVSKETLKETFKEFDPRALRILDKADPESIRIFPLLDMENLPEWTNDRLALVGDAAHPFLPYRASGGAMAIEDGLCLSILLPGDIKKDDVPARLKLYEEARQERVFNILQYTRDSATRPVGAEESARVFAYIFDHDEWDYSTEFLRRHLRAQNPQLYYRQPTVFGPMPGPRQDFRGRDRVAASVKSTFRTASIQFKTSRTYLKNLLPNTSYSFPGSGSVAHATLSQTTLDGMDWLAGGGYNHLGLYIHGVQHKGAGGQITEGLYLPVLFEDLTDAIISGREELGFPKVYSDIDIDNRRDSYAVTAGWRGAVWGRMSLTGLKEGQTSGSPQPSKMFVHRYMPSVGMEHRGTPEAEYPVVIDFAEESKTVPTKITRVLTAEKATFEIDGLDWKRLPTLHHIISRLAEVPVYEVLEGKVVEGEGVANVSSARRLHL</sequence>
<dbReference type="Gene3D" id="3.50.50.60">
    <property type="entry name" value="FAD/NAD(P)-binding domain"/>
    <property type="match status" value="1"/>
</dbReference>